<proteinExistence type="predicted"/>
<reference evidence="1" key="1">
    <citation type="journal article" date="2015" name="Nature">
        <title>Complex archaea that bridge the gap between prokaryotes and eukaryotes.</title>
        <authorList>
            <person name="Spang A."/>
            <person name="Saw J.H."/>
            <person name="Jorgensen S.L."/>
            <person name="Zaremba-Niedzwiedzka K."/>
            <person name="Martijn J."/>
            <person name="Lind A.E."/>
            <person name="van Eijk R."/>
            <person name="Schleper C."/>
            <person name="Guy L."/>
            <person name="Ettema T.J."/>
        </authorList>
    </citation>
    <scope>NUCLEOTIDE SEQUENCE</scope>
</reference>
<name>A0A0F9PH52_9ZZZZ</name>
<dbReference type="EMBL" id="LAZR01002352">
    <property type="protein sequence ID" value="KKN31165.1"/>
    <property type="molecule type" value="Genomic_DNA"/>
</dbReference>
<evidence type="ECO:0000313" key="1">
    <source>
        <dbReference type="EMBL" id="KKN31165.1"/>
    </source>
</evidence>
<dbReference type="AlphaFoldDB" id="A0A0F9PH52"/>
<sequence length="97" mass="11546">MSRKRRYTEAVHARRVQKVIEKPNPQRHCPAQPRYERNSLNGFEVWEYVWEEPRKTVCTTCKGFIGMEYNYGCPCVHLGVEEAIKRTWLALEQKGYL</sequence>
<protein>
    <submittedName>
        <fullName evidence="1">Uncharacterized protein</fullName>
    </submittedName>
</protein>
<organism evidence="1">
    <name type="scientific">marine sediment metagenome</name>
    <dbReference type="NCBI Taxonomy" id="412755"/>
    <lineage>
        <taxon>unclassified sequences</taxon>
        <taxon>metagenomes</taxon>
        <taxon>ecological metagenomes</taxon>
    </lineage>
</organism>
<accession>A0A0F9PH52</accession>
<comment type="caution">
    <text evidence="1">The sequence shown here is derived from an EMBL/GenBank/DDBJ whole genome shotgun (WGS) entry which is preliminary data.</text>
</comment>
<gene>
    <name evidence="1" type="ORF">LCGC14_0826740</name>
</gene>